<feature type="compositionally biased region" description="Acidic residues" evidence="2">
    <location>
        <begin position="735"/>
        <end position="745"/>
    </location>
</feature>
<dbReference type="SMART" id="SM00164">
    <property type="entry name" value="TBC"/>
    <property type="match status" value="1"/>
</dbReference>
<dbReference type="SUPFAM" id="SSF47923">
    <property type="entry name" value="Ypt/Rab-GAP domain of gyp1p"/>
    <property type="match status" value="2"/>
</dbReference>
<evidence type="ECO:0000313" key="5">
    <source>
        <dbReference type="Proteomes" id="UP000799324"/>
    </source>
</evidence>
<dbReference type="PANTHER" id="PTHR22957:SF337">
    <property type="entry name" value="TBC1 DOMAIN FAMILY MEMBER 5"/>
    <property type="match status" value="1"/>
</dbReference>
<evidence type="ECO:0000256" key="2">
    <source>
        <dbReference type="SAM" id="MobiDB-lite"/>
    </source>
</evidence>
<dbReference type="AlphaFoldDB" id="A0A6A6TCB3"/>
<dbReference type="FunFam" id="1.10.8.270:FF:000031">
    <property type="entry name" value="TBC1 domain family member 5"/>
    <property type="match status" value="1"/>
</dbReference>
<protein>
    <submittedName>
        <fullName evidence="4">RabGAP/TBC</fullName>
    </submittedName>
</protein>
<dbReference type="InterPro" id="IPR000195">
    <property type="entry name" value="Rab-GAP-TBC_dom"/>
</dbReference>
<dbReference type="Pfam" id="PF00566">
    <property type="entry name" value="RabGAP-TBC"/>
    <property type="match status" value="1"/>
</dbReference>
<dbReference type="Proteomes" id="UP000799324">
    <property type="component" value="Unassembled WGS sequence"/>
</dbReference>
<dbReference type="PANTHER" id="PTHR22957">
    <property type="entry name" value="TBC1 DOMAIN FAMILY MEMBER GTPASE-ACTIVATING PROTEIN"/>
    <property type="match status" value="1"/>
</dbReference>
<feature type="domain" description="Rab-GAP TBC" evidence="3">
    <location>
        <begin position="34"/>
        <end position="291"/>
    </location>
</feature>
<dbReference type="GO" id="GO:0005096">
    <property type="term" value="F:GTPase activator activity"/>
    <property type="evidence" value="ECO:0007669"/>
    <property type="project" value="UniProtKB-KW"/>
</dbReference>
<keyword evidence="5" id="KW-1185">Reference proteome</keyword>
<proteinExistence type="predicted"/>
<evidence type="ECO:0000313" key="4">
    <source>
        <dbReference type="EMBL" id="KAF2656234.1"/>
    </source>
</evidence>
<evidence type="ECO:0000256" key="1">
    <source>
        <dbReference type="ARBA" id="ARBA00022468"/>
    </source>
</evidence>
<name>A0A6A6TCB3_9PLEO</name>
<dbReference type="Gene3D" id="1.10.472.80">
    <property type="entry name" value="Ypt/Rab-GAP domain of gyp1p, domain 3"/>
    <property type="match status" value="1"/>
</dbReference>
<feature type="region of interest" description="Disordered" evidence="2">
    <location>
        <begin position="452"/>
        <end position="493"/>
    </location>
</feature>
<feature type="region of interest" description="Disordered" evidence="2">
    <location>
        <begin position="572"/>
        <end position="754"/>
    </location>
</feature>
<gene>
    <name evidence="4" type="ORF">K491DRAFT_704200</name>
</gene>
<dbReference type="OrthoDB" id="27140at2759"/>
<dbReference type="Gene3D" id="1.10.8.270">
    <property type="entry name" value="putative rabgap domain of human tbc1 domain family member 14 like domains"/>
    <property type="match status" value="1"/>
</dbReference>
<evidence type="ECO:0000259" key="3">
    <source>
        <dbReference type="PROSITE" id="PS50086"/>
    </source>
</evidence>
<feature type="compositionally biased region" description="Low complexity" evidence="2">
    <location>
        <begin position="595"/>
        <end position="629"/>
    </location>
</feature>
<dbReference type="InterPro" id="IPR035969">
    <property type="entry name" value="Rab-GAP_TBC_sf"/>
</dbReference>
<reference evidence="4" key="1">
    <citation type="journal article" date="2020" name="Stud. Mycol.">
        <title>101 Dothideomycetes genomes: a test case for predicting lifestyles and emergence of pathogens.</title>
        <authorList>
            <person name="Haridas S."/>
            <person name="Albert R."/>
            <person name="Binder M."/>
            <person name="Bloem J."/>
            <person name="Labutti K."/>
            <person name="Salamov A."/>
            <person name="Andreopoulos B."/>
            <person name="Baker S."/>
            <person name="Barry K."/>
            <person name="Bills G."/>
            <person name="Bluhm B."/>
            <person name="Cannon C."/>
            <person name="Castanera R."/>
            <person name="Culley D."/>
            <person name="Daum C."/>
            <person name="Ezra D."/>
            <person name="Gonzalez J."/>
            <person name="Henrissat B."/>
            <person name="Kuo A."/>
            <person name="Liang C."/>
            <person name="Lipzen A."/>
            <person name="Lutzoni F."/>
            <person name="Magnuson J."/>
            <person name="Mondo S."/>
            <person name="Nolan M."/>
            <person name="Ohm R."/>
            <person name="Pangilinan J."/>
            <person name="Park H.-J."/>
            <person name="Ramirez L."/>
            <person name="Alfaro M."/>
            <person name="Sun H."/>
            <person name="Tritt A."/>
            <person name="Yoshinaga Y."/>
            <person name="Zwiers L.-H."/>
            <person name="Turgeon B."/>
            <person name="Goodwin S."/>
            <person name="Spatafora J."/>
            <person name="Crous P."/>
            <person name="Grigoriev I."/>
        </authorList>
    </citation>
    <scope>NUCLEOTIDE SEQUENCE</scope>
    <source>
        <strain evidence="4">CBS 122681</strain>
    </source>
</reference>
<sequence length="754" mass="83077">MRNVSEAEKHWRQLDRFHSLTDLKISVSSHNEPLITAGLRSVCWKIFLLFKTLDRSTWLSRLVDARTNYHDLRSHYLRAIQHPDEFESSVDPLTENDESPWVALRADEALRAEIFQDIERCMPDNVYFRQPATQNMMLDILFIWCKIHSDVGYRQGMHEILAPILWVVERDAVEKASSGTTDAERALSEIMDSEHIEHDTFTLFRLVMQTGKSFYAPAEKGSASKDTPMLSRSARIFERYLPKADPALSAHLMKLEIVPQIFLLRWIRLLFGREFSLDSVLDMWDALFAIDATLELVDMISIAMLLRIRWQLIESDTNEAFSLLLRYPEPDVPAYAFIKDALYLRDHLSPEGGVEIITRYGKKAPVLLPAITAKIPEVRAPSPAPSFTSSRTRNSVVSPRTFISNQSGGLESLLQNAAKGVIDRGSQWGVGRAIRDAVGEVKKNVEAYQTGASTPALESGQTTPILRSGGREYRKPGRIGTSAGTTRPGLERTPSGNIIKKIEHLEKRNKDLSKMLESAIGELWDYHKERSENGKEVKESVEALSLAIAKVQFVQVYLEDASLPLPIEDLAPAEPDTGASTPRLAIASPPVPERTSSAPPTSASPTNDTVLLSPASRPTSPPSTLKPSPANSTLSPRSRPQLTSSNFSWMLGQGDSDTPPRSTFAKASEHSAFASDEKRRMRGSLGKGYLFGDDEGALGSGSGNEGSSKRGSVSGKGAKKGKDGAGKGKAKGADAEVEEEVIDLEDVGKRGAVS</sequence>
<dbReference type="PROSITE" id="PS50086">
    <property type="entry name" value="TBC_RABGAP"/>
    <property type="match status" value="1"/>
</dbReference>
<organism evidence="4 5">
    <name type="scientific">Lophiostoma macrostomum CBS 122681</name>
    <dbReference type="NCBI Taxonomy" id="1314788"/>
    <lineage>
        <taxon>Eukaryota</taxon>
        <taxon>Fungi</taxon>
        <taxon>Dikarya</taxon>
        <taxon>Ascomycota</taxon>
        <taxon>Pezizomycotina</taxon>
        <taxon>Dothideomycetes</taxon>
        <taxon>Pleosporomycetidae</taxon>
        <taxon>Pleosporales</taxon>
        <taxon>Lophiostomataceae</taxon>
        <taxon>Lophiostoma</taxon>
    </lineage>
</organism>
<dbReference type="EMBL" id="MU004339">
    <property type="protein sequence ID" value="KAF2656234.1"/>
    <property type="molecule type" value="Genomic_DNA"/>
</dbReference>
<feature type="compositionally biased region" description="Polar residues" evidence="2">
    <location>
        <begin position="630"/>
        <end position="648"/>
    </location>
</feature>
<dbReference type="FunFam" id="1.10.472.80:FF:000038">
    <property type="entry name" value="TBC1 domain family member 5"/>
    <property type="match status" value="1"/>
</dbReference>
<keyword evidence="1" id="KW-0343">GTPase activation</keyword>
<accession>A0A6A6TCB3</accession>
<feature type="compositionally biased region" description="Basic and acidic residues" evidence="2">
    <location>
        <begin position="720"/>
        <end position="734"/>
    </location>
</feature>